<dbReference type="GO" id="GO:0016787">
    <property type="term" value="F:hydrolase activity"/>
    <property type="evidence" value="ECO:0007669"/>
    <property type="project" value="UniProtKB-KW"/>
</dbReference>
<dbReference type="InterPro" id="IPR003593">
    <property type="entry name" value="AAA+_ATPase"/>
</dbReference>
<evidence type="ECO:0000256" key="1">
    <source>
        <dbReference type="ARBA" id="ARBA00022723"/>
    </source>
</evidence>
<dbReference type="SMART" id="SM00382">
    <property type="entry name" value="AAA"/>
    <property type="match status" value="1"/>
</dbReference>
<evidence type="ECO:0000256" key="10">
    <source>
        <dbReference type="ARBA" id="ARBA00023204"/>
    </source>
</evidence>
<dbReference type="RefSeq" id="WP_119534702.1">
    <property type="nucleotide sequence ID" value="NZ_NRJF01000104.1"/>
</dbReference>
<accession>A0A3A1YD83</accession>
<dbReference type="GO" id="GO:0000725">
    <property type="term" value="P:recombinational repair"/>
    <property type="evidence" value="ECO:0007669"/>
    <property type="project" value="UniProtKB-UniRule"/>
</dbReference>
<dbReference type="SUPFAM" id="SSF54211">
    <property type="entry name" value="Ribosomal protein S5 domain 2-like"/>
    <property type="match status" value="1"/>
</dbReference>
<comment type="similarity">
    <text evidence="11 13">Belongs to the RecA family. RadA subfamily.</text>
</comment>
<protein>
    <recommendedName>
        <fullName evidence="11 12">DNA repair protein RadA</fullName>
    </recommendedName>
</protein>
<keyword evidence="16" id="KW-1185">Reference proteome</keyword>
<dbReference type="InterPro" id="IPR004504">
    <property type="entry name" value="DNA_repair_RadA"/>
</dbReference>
<dbReference type="InterPro" id="IPR014774">
    <property type="entry name" value="KaiC-like_dom"/>
</dbReference>
<evidence type="ECO:0000256" key="8">
    <source>
        <dbReference type="ARBA" id="ARBA00023016"/>
    </source>
</evidence>
<evidence type="ECO:0000256" key="3">
    <source>
        <dbReference type="ARBA" id="ARBA00022763"/>
    </source>
</evidence>
<sequence length="487" mass="53158">MATKKSKVVYVCTNCGFDYPKWEGRCRACGEYNTLQEFKVEAPLTTGAQVTKQVKPRSAVEAQQAGKEEKRSGYAGFFDEGIKRISQIEVQKIERTKTGFSEFDRVLGGGIVPGSAILVGGHPGAGKSTILLQIVTKLSENNKILYVTGEESLEQVKMRAERVGMPLKDHNLLMLSETSVDRIVQICEEERPNILIIDSIQVMSLDGISSSPGSVSQVRESAAALTRYAKQTHTSVIMVGHVTKEGALAGPKVLEHVIDCSLMIETAEDSRFRIIRSTKNRFGAVNEIGVFMMDSLGLHEVKNPSAIFLSRTDEPAPGSAIVVLWEGSRPLIVEIQSLVDNSNKESSRRISNGFDNNRLQMLLAIMAKHGSMQMYNHEVYVNVVGGIKVQETSADLAVVLAILSSSLNKVLPRGLIVLGELGLSGELRPVAMGQERLAEAAKHGFNTAIIPASNKINIQIPNMEVHHVKNLKQAFAVIRELLSQQGG</sequence>
<dbReference type="CDD" id="cd01121">
    <property type="entry name" value="RadA_SMS_N"/>
    <property type="match status" value="1"/>
</dbReference>
<dbReference type="Gene3D" id="3.40.50.300">
    <property type="entry name" value="P-loop containing nucleotide triphosphate hydrolases"/>
    <property type="match status" value="1"/>
</dbReference>
<evidence type="ECO:0000313" key="15">
    <source>
        <dbReference type="EMBL" id="RIY35130.1"/>
    </source>
</evidence>
<dbReference type="GO" id="GO:0005829">
    <property type="term" value="C:cytosol"/>
    <property type="evidence" value="ECO:0007669"/>
    <property type="project" value="TreeGrafter"/>
</dbReference>
<dbReference type="PANTHER" id="PTHR32472:SF10">
    <property type="entry name" value="DNA REPAIR PROTEIN RADA-LIKE PROTEIN"/>
    <property type="match status" value="1"/>
</dbReference>
<dbReference type="GO" id="GO:0008270">
    <property type="term" value="F:zinc ion binding"/>
    <property type="evidence" value="ECO:0007669"/>
    <property type="project" value="UniProtKB-KW"/>
</dbReference>
<evidence type="ECO:0000256" key="13">
    <source>
        <dbReference type="RuleBase" id="RU003555"/>
    </source>
</evidence>
<evidence type="ECO:0000313" key="16">
    <source>
        <dbReference type="Proteomes" id="UP000265964"/>
    </source>
</evidence>
<comment type="function">
    <text evidence="11">Plays a role in repairing double-strand DNA breaks, probably involving stabilizing or processing branched DNA or blocked replication forks.</text>
</comment>
<feature type="binding site" evidence="11">
    <location>
        <begin position="121"/>
        <end position="128"/>
    </location>
    <ligand>
        <name>ATP</name>
        <dbReference type="ChEBI" id="CHEBI:30616"/>
    </ligand>
</feature>
<dbReference type="AlphaFoldDB" id="A0A3A1YD83"/>
<keyword evidence="2 11" id="KW-0547">Nucleotide-binding</keyword>
<dbReference type="NCBIfam" id="TIGR00416">
    <property type="entry name" value="sms"/>
    <property type="match status" value="1"/>
</dbReference>
<dbReference type="FunFam" id="3.40.50.300:FF:000050">
    <property type="entry name" value="DNA repair protein RadA"/>
    <property type="match status" value="1"/>
</dbReference>
<dbReference type="Pfam" id="PF06745">
    <property type="entry name" value="ATPase"/>
    <property type="match status" value="1"/>
</dbReference>
<keyword evidence="10 11" id="KW-0234">DNA repair</keyword>
<dbReference type="SUPFAM" id="SSF52540">
    <property type="entry name" value="P-loop containing nucleoside triphosphate hydrolases"/>
    <property type="match status" value="1"/>
</dbReference>
<dbReference type="Pfam" id="PF18073">
    <property type="entry name" value="Zn_ribbon_LapB"/>
    <property type="match status" value="1"/>
</dbReference>
<evidence type="ECO:0000256" key="6">
    <source>
        <dbReference type="ARBA" id="ARBA00022833"/>
    </source>
</evidence>
<feature type="short sequence motif" description="RadA KNRFG motif" evidence="11">
    <location>
        <begin position="279"/>
        <end position="283"/>
    </location>
</feature>
<gene>
    <name evidence="11" type="primary">radA</name>
    <name evidence="15" type="ORF">CKF59_04085</name>
</gene>
<evidence type="ECO:0000256" key="7">
    <source>
        <dbReference type="ARBA" id="ARBA00022840"/>
    </source>
</evidence>
<comment type="domain">
    <text evidence="11">The middle region has homology to RecA with ATPase motifs including the RadA KNRFG motif, while the C-terminus is homologous to Lon protease.</text>
</comment>
<keyword evidence="4 13" id="KW-0863">Zinc-finger</keyword>
<evidence type="ECO:0000256" key="11">
    <source>
        <dbReference type="HAMAP-Rule" id="MF_01498"/>
    </source>
</evidence>
<dbReference type="OrthoDB" id="9803906at2"/>
<dbReference type="Proteomes" id="UP000265964">
    <property type="component" value="Unassembled WGS sequence"/>
</dbReference>
<dbReference type="Gene3D" id="3.30.230.10">
    <property type="match status" value="1"/>
</dbReference>
<dbReference type="InterPro" id="IPR027417">
    <property type="entry name" value="P-loop_NTPase"/>
</dbReference>
<organism evidence="15 16">
    <name type="scientific">Psittacicella gerlachiana</name>
    <dbReference type="NCBI Taxonomy" id="2028574"/>
    <lineage>
        <taxon>Bacteria</taxon>
        <taxon>Pseudomonadati</taxon>
        <taxon>Pseudomonadota</taxon>
        <taxon>Gammaproteobacteria</taxon>
        <taxon>Pasteurellales</taxon>
        <taxon>Psittacicellaceae</taxon>
        <taxon>Psittacicella</taxon>
    </lineage>
</organism>
<dbReference type="GO" id="GO:0003684">
    <property type="term" value="F:damaged DNA binding"/>
    <property type="evidence" value="ECO:0007669"/>
    <property type="project" value="InterPro"/>
</dbReference>
<dbReference type="InterPro" id="IPR020588">
    <property type="entry name" value="RecA_ATP-bd"/>
</dbReference>
<dbReference type="HAMAP" id="MF_01498">
    <property type="entry name" value="RadA_bact"/>
    <property type="match status" value="1"/>
</dbReference>
<proteinExistence type="inferred from homology"/>
<dbReference type="PANTHER" id="PTHR32472">
    <property type="entry name" value="DNA REPAIR PROTEIN RADA"/>
    <property type="match status" value="1"/>
</dbReference>
<comment type="function">
    <text evidence="13">DNA-dependent ATPase involved in processing of recombination intermediates, plays a role in repairing DNA breaks. Stimulates the branch migration of RecA-mediated strand transfer reactions, allowing the 3' invading strand to extend heteroduplex DNA faster. Binds ssDNA in the presence of ADP but not other nucleotides, has ATPase activity that is stimulated by ssDNA and various branched DNA structures, but inhibited by SSB. Does not have RecA's homology-searching function.</text>
</comment>
<keyword evidence="6 13" id="KW-0862">Zinc</keyword>
<dbReference type="EMBL" id="NRJF01000104">
    <property type="protein sequence ID" value="RIY35130.1"/>
    <property type="molecule type" value="Genomic_DNA"/>
</dbReference>
<dbReference type="GO" id="GO:0140664">
    <property type="term" value="F:ATP-dependent DNA damage sensor activity"/>
    <property type="evidence" value="ECO:0007669"/>
    <property type="project" value="InterPro"/>
</dbReference>
<dbReference type="PROSITE" id="PS50162">
    <property type="entry name" value="RECA_2"/>
    <property type="match status" value="1"/>
</dbReference>
<feature type="region of interest" description="Lon-protease-like" evidence="11">
    <location>
        <begin position="378"/>
        <end position="487"/>
    </location>
</feature>
<keyword evidence="7 11" id="KW-0067">ATP-binding</keyword>
<evidence type="ECO:0000256" key="2">
    <source>
        <dbReference type="ARBA" id="ARBA00022741"/>
    </source>
</evidence>
<evidence type="ECO:0000259" key="14">
    <source>
        <dbReference type="PROSITE" id="PS50162"/>
    </source>
</evidence>
<dbReference type="InterPro" id="IPR041166">
    <property type="entry name" value="Rubredoxin_2"/>
</dbReference>
<keyword evidence="1 11" id="KW-0479">Metal-binding</keyword>
<dbReference type="InterPro" id="IPR014721">
    <property type="entry name" value="Ribsml_uS5_D2-typ_fold_subgr"/>
</dbReference>
<keyword evidence="5" id="KW-0378">Hydrolase</keyword>
<evidence type="ECO:0000256" key="4">
    <source>
        <dbReference type="ARBA" id="ARBA00022771"/>
    </source>
</evidence>
<keyword evidence="3 11" id="KW-0227">DNA damage</keyword>
<name>A0A3A1YD83_9GAMM</name>
<keyword evidence="8 11" id="KW-0346">Stress response</keyword>
<dbReference type="InterPro" id="IPR020568">
    <property type="entry name" value="Ribosomal_Su5_D2-typ_SF"/>
</dbReference>
<dbReference type="GO" id="GO:0005524">
    <property type="term" value="F:ATP binding"/>
    <property type="evidence" value="ECO:0007669"/>
    <property type="project" value="UniProtKB-UniRule"/>
</dbReference>
<feature type="domain" description="RecA family profile 1" evidence="14">
    <location>
        <begin position="92"/>
        <end position="242"/>
    </location>
</feature>
<evidence type="ECO:0000256" key="9">
    <source>
        <dbReference type="ARBA" id="ARBA00023125"/>
    </source>
</evidence>
<reference evidence="15 16" key="1">
    <citation type="submission" date="2017-08" db="EMBL/GenBank/DDBJ databases">
        <title>Reclassification of Bisgaard taxon 37 and 44.</title>
        <authorList>
            <person name="Christensen H."/>
        </authorList>
    </citation>
    <scope>NUCLEOTIDE SEQUENCE [LARGE SCALE GENOMIC DNA]</scope>
    <source>
        <strain evidence="15 16">EEAB3T1</strain>
    </source>
</reference>
<evidence type="ECO:0000256" key="12">
    <source>
        <dbReference type="NCBIfam" id="TIGR00416"/>
    </source>
</evidence>
<dbReference type="PRINTS" id="PR01874">
    <property type="entry name" value="DNAREPAIRADA"/>
</dbReference>
<keyword evidence="9 11" id="KW-0238">DNA-binding</keyword>
<comment type="caution">
    <text evidence="15">The sequence shown here is derived from an EMBL/GenBank/DDBJ whole genome shotgun (WGS) entry which is preliminary data.</text>
</comment>
<dbReference type="Pfam" id="PF13541">
    <property type="entry name" value="ChlI"/>
    <property type="match status" value="1"/>
</dbReference>
<evidence type="ECO:0000256" key="5">
    <source>
        <dbReference type="ARBA" id="ARBA00022801"/>
    </source>
</evidence>